<feature type="signal peptide" evidence="1">
    <location>
        <begin position="1"/>
        <end position="19"/>
    </location>
</feature>
<evidence type="ECO:0008006" key="6">
    <source>
        <dbReference type="Google" id="ProtNLM"/>
    </source>
</evidence>
<dbReference type="InterPro" id="IPR032514">
    <property type="entry name" value="GtaA_central"/>
</dbReference>
<dbReference type="InterPro" id="IPR033433">
    <property type="entry name" value="GtaA_N"/>
</dbReference>
<feature type="domain" description="Glutaminase A N-terminal" evidence="3">
    <location>
        <begin position="103"/>
        <end position="326"/>
    </location>
</feature>
<evidence type="ECO:0000256" key="1">
    <source>
        <dbReference type="SAM" id="SignalP"/>
    </source>
</evidence>
<gene>
    <name evidence="4" type="ORF">LTR97_007291</name>
</gene>
<dbReference type="Pfam" id="PF17168">
    <property type="entry name" value="DUF5127"/>
    <property type="match status" value="1"/>
</dbReference>
<dbReference type="Proteomes" id="UP001310594">
    <property type="component" value="Unassembled WGS sequence"/>
</dbReference>
<dbReference type="PANTHER" id="PTHR31987">
    <property type="entry name" value="GLUTAMINASE A-RELATED"/>
    <property type="match status" value="1"/>
</dbReference>
<organism evidence="4 5">
    <name type="scientific">Elasticomyces elasticus</name>
    <dbReference type="NCBI Taxonomy" id="574655"/>
    <lineage>
        <taxon>Eukaryota</taxon>
        <taxon>Fungi</taxon>
        <taxon>Dikarya</taxon>
        <taxon>Ascomycota</taxon>
        <taxon>Pezizomycotina</taxon>
        <taxon>Dothideomycetes</taxon>
        <taxon>Dothideomycetidae</taxon>
        <taxon>Mycosphaerellales</taxon>
        <taxon>Teratosphaeriaceae</taxon>
        <taxon>Elasticomyces</taxon>
    </lineage>
</organism>
<feature type="domain" description="Glutaminase A central" evidence="2">
    <location>
        <begin position="333"/>
        <end position="684"/>
    </location>
</feature>
<evidence type="ECO:0000313" key="5">
    <source>
        <dbReference type="Proteomes" id="UP001310594"/>
    </source>
</evidence>
<evidence type="ECO:0000259" key="3">
    <source>
        <dbReference type="Pfam" id="PF17168"/>
    </source>
</evidence>
<protein>
    <recommendedName>
        <fullName evidence="6">Glutaminase</fullName>
    </recommendedName>
</protein>
<feature type="chain" id="PRO_5042888657" description="Glutaminase" evidence="1">
    <location>
        <begin position="20"/>
        <end position="724"/>
    </location>
</feature>
<dbReference type="EMBL" id="JAVRQU010000011">
    <property type="protein sequence ID" value="KAK5697156.1"/>
    <property type="molecule type" value="Genomic_DNA"/>
</dbReference>
<evidence type="ECO:0000313" key="4">
    <source>
        <dbReference type="EMBL" id="KAK5697156.1"/>
    </source>
</evidence>
<name>A0AAN7W063_9PEZI</name>
<comment type="caution">
    <text evidence="4">The sequence shown here is derived from an EMBL/GenBank/DDBJ whole genome shotgun (WGS) entry which is preliminary data.</text>
</comment>
<proteinExistence type="predicted"/>
<sequence length="724" mass="78396">MAYFGLSSIIIVLLQFAASAPSYTPILPPSYPLAVRNPYLNAWLPGNAAWNLPFASAQFWNGLNLTWSVIARVDGQSYSLFGVPSLGTGVQAGVLQSADYTSTHTTFTVTAGPATFVLDFLSPVSPLDYVRQSAPFSYLTVSASGIDGASPDVQIYSDIDNTCVGQFDPYIQVGWRYTLTNESTSIMTLTPGGKPTYSEYNDTAQWGTAVYCTKPSSDSTLTATVGGMDVVRAAFAANGSISEPWEWQHASVVAYSHDLGKLGEKKSNVTFAIGYWRQEAINYLGDDRTAYFTATCAVPQCGCTHVLNDFADADAEARNLDAEIAAKATIVAGANYSDIITLSVRQAFGAMDLTISADKLDTADPLAFVKEISSDGNVNTIDVIYPMAPMFYVLAPDYLRLLMEPVMRYMASGDWPLGYAIHDLGAAYPDATGHNDGIAEEMPIEECGNILTLVYMYQLATGDKKWTEQYSSLFQLYADYLVQNDLYPAQQLSSDDGLGDIANQTELAIKAAIGLNAYGVMTGQTNYSDVGKSFAKTLYDDKDGTDDKRTHFTCYQGEDESWGMAYNLYPDVLLNLSTFPTAAYAMQSSFYPTVRMPGGVPLDDLVDWGKTDWMMFAAATAVAPDVGNEGVRDMFIDDVHAYITNGINAVPFSDKFHLQDNGSFVTGQWNQYLARPVVAGHFALMALDGPSQFGQGAAEPKKAHGDGGDDGNGWVQVVYEGQAA</sequence>
<evidence type="ECO:0000259" key="2">
    <source>
        <dbReference type="Pfam" id="PF16335"/>
    </source>
</evidence>
<dbReference type="InterPro" id="IPR052743">
    <property type="entry name" value="Glutaminase_GtaA"/>
</dbReference>
<dbReference type="AlphaFoldDB" id="A0AAN7W063"/>
<reference evidence="4" key="1">
    <citation type="submission" date="2023-08" db="EMBL/GenBank/DDBJ databases">
        <title>Black Yeasts Isolated from many extreme environments.</title>
        <authorList>
            <person name="Coleine C."/>
            <person name="Stajich J.E."/>
            <person name="Selbmann L."/>
        </authorList>
    </citation>
    <scope>NUCLEOTIDE SEQUENCE</scope>
    <source>
        <strain evidence="4">CCFEE 5810</strain>
    </source>
</reference>
<dbReference type="PANTHER" id="PTHR31987:SF14">
    <property type="entry name" value="PUTATIVE (AFU_ORTHOLOGUE AFUA_6G09910)-RELATED"/>
    <property type="match status" value="1"/>
</dbReference>
<keyword evidence="1" id="KW-0732">Signal</keyword>
<dbReference type="Pfam" id="PF16335">
    <property type="entry name" value="GtaA_6_Hairpin"/>
    <property type="match status" value="1"/>
</dbReference>
<accession>A0AAN7W063</accession>